<proteinExistence type="predicted"/>
<dbReference type="InterPro" id="IPR052728">
    <property type="entry name" value="O2_lipid_transport_reg"/>
</dbReference>
<protein>
    <recommendedName>
        <fullName evidence="1">Nose resistant-to-fluoxetine protein N-terminal domain-containing protein</fullName>
    </recommendedName>
</protein>
<keyword evidence="3" id="KW-1185">Reference proteome</keyword>
<dbReference type="SMART" id="SM00703">
    <property type="entry name" value="NRF"/>
    <property type="match status" value="1"/>
</dbReference>
<dbReference type="InterPro" id="IPR006621">
    <property type="entry name" value="Nose-resist-to-fluoxetine_N"/>
</dbReference>
<feature type="domain" description="Nose resistant-to-fluoxetine protein N-terminal" evidence="1">
    <location>
        <begin position="74"/>
        <end position="177"/>
    </location>
</feature>
<name>A0A3S5BKK8_9PLAT</name>
<dbReference type="Proteomes" id="UP000784294">
    <property type="component" value="Unassembled WGS sequence"/>
</dbReference>
<accession>A0A3S5BKK8</accession>
<reference evidence="2" key="1">
    <citation type="submission" date="2018-11" db="EMBL/GenBank/DDBJ databases">
        <authorList>
            <consortium name="Pathogen Informatics"/>
        </authorList>
    </citation>
    <scope>NUCLEOTIDE SEQUENCE</scope>
</reference>
<dbReference type="PANTHER" id="PTHR11161">
    <property type="entry name" value="O-ACYLTRANSFERASE"/>
    <property type="match status" value="1"/>
</dbReference>
<evidence type="ECO:0000313" key="2">
    <source>
        <dbReference type="EMBL" id="VEL06872.1"/>
    </source>
</evidence>
<organism evidence="2 3">
    <name type="scientific">Protopolystoma xenopodis</name>
    <dbReference type="NCBI Taxonomy" id="117903"/>
    <lineage>
        <taxon>Eukaryota</taxon>
        <taxon>Metazoa</taxon>
        <taxon>Spiralia</taxon>
        <taxon>Lophotrochozoa</taxon>
        <taxon>Platyhelminthes</taxon>
        <taxon>Monogenea</taxon>
        <taxon>Polyopisthocotylea</taxon>
        <taxon>Polystomatidea</taxon>
        <taxon>Polystomatidae</taxon>
        <taxon>Protopolystoma</taxon>
    </lineage>
</organism>
<dbReference type="EMBL" id="CAAALY010000553">
    <property type="protein sequence ID" value="VEL06872.1"/>
    <property type="molecule type" value="Genomic_DNA"/>
</dbReference>
<sequence length="177" mass="19666">MELVLVLLILSIQPLFGLGFSFLDASSLYASLLHEKDLSELHLTLLEIKSSFSAKYFGKALNNDILPDFDIDVSELCKDDLTTIFNGIRNTEDWALQWLDAMGKPTPAITHGGINWPGSYEQCQQVYFQNYTSENQGHYCTIKVPLLNNSILMLNIGVCAPSSCNKSEVINAMNVGN</sequence>
<dbReference type="Pfam" id="PF20146">
    <property type="entry name" value="NRF"/>
    <property type="match status" value="1"/>
</dbReference>
<dbReference type="PANTHER" id="PTHR11161:SF0">
    <property type="entry name" value="O-ACYLTRANSFERASE LIKE PROTEIN"/>
    <property type="match status" value="1"/>
</dbReference>
<gene>
    <name evidence="2" type="ORF">PXEA_LOCUS312</name>
</gene>
<comment type="caution">
    <text evidence="2">The sequence shown here is derived from an EMBL/GenBank/DDBJ whole genome shotgun (WGS) entry which is preliminary data.</text>
</comment>
<dbReference type="AlphaFoldDB" id="A0A3S5BKK8"/>
<evidence type="ECO:0000313" key="3">
    <source>
        <dbReference type="Proteomes" id="UP000784294"/>
    </source>
</evidence>
<evidence type="ECO:0000259" key="1">
    <source>
        <dbReference type="SMART" id="SM00703"/>
    </source>
</evidence>
<dbReference type="OrthoDB" id="8048975at2759"/>